<evidence type="ECO:0000313" key="3">
    <source>
        <dbReference type="Proteomes" id="UP000612282"/>
    </source>
</evidence>
<dbReference type="EMBL" id="BOMG01000071">
    <property type="protein sequence ID" value="GID57288.1"/>
    <property type="molecule type" value="Genomic_DNA"/>
</dbReference>
<comment type="caution">
    <text evidence="2">The sequence shown here is derived from an EMBL/GenBank/DDBJ whole genome shotgun (WGS) entry which is preliminary data.</text>
</comment>
<evidence type="ECO:0000313" key="2">
    <source>
        <dbReference type="EMBL" id="GID57288.1"/>
    </source>
</evidence>
<proteinExistence type="predicted"/>
<protein>
    <submittedName>
        <fullName evidence="2">Uncharacterized protein</fullName>
    </submittedName>
</protein>
<gene>
    <name evidence="2" type="ORF">Aco03nite_056920</name>
</gene>
<keyword evidence="3" id="KW-1185">Reference proteome</keyword>
<feature type="region of interest" description="Disordered" evidence="1">
    <location>
        <begin position="1"/>
        <end position="36"/>
    </location>
</feature>
<dbReference type="Proteomes" id="UP000612282">
    <property type="component" value="Unassembled WGS sequence"/>
</dbReference>
<organism evidence="2 3">
    <name type="scientific">Actinoplanes couchii</name>
    <dbReference type="NCBI Taxonomy" id="403638"/>
    <lineage>
        <taxon>Bacteria</taxon>
        <taxon>Bacillati</taxon>
        <taxon>Actinomycetota</taxon>
        <taxon>Actinomycetes</taxon>
        <taxon>Micromonosporales</taxon>
        <taxon>Micromonosporaceae</taxon>
        <taxon>Actinoplanes</taxon>
    </lineage>
</organism>
<accession>A0ABQ3XFP5</accession>
<reference evidence="2 3" key="1">
    <citation type="submission" date="2021-01" db="EMBL/GenBank/DDBJ databases">
        <title>Whole genome shotgun sequence of Actinoplanes couchii NBRC 106145.</title>
        <authorList>
            <person name="Komaki H."/>
            <person name="Tamura T."/>
        </authorList>
    </citation>
    <scope>NUCLEOTIDE SEQUENCE [LARGE SCALE GENOMIC DNA]</scope>
    <source>
        <strain evidence="2 3">NBRC 106145</strain>
    </source>
</reference>
<sequence length="82" mass="8472">MQDPGLPAVPGEAVDRNHAASQPAPLRGHIGPGSDLSKASRTLVLALGPGRWIPRGYGVVQPAPDGIRVEATYNTGMRPPPG</sequence>
<evidence type="ECO:0000256" key="1">
    <source>
        <dbReference type="SAM" id="MobiDB-lite"/>
    </source>
</evidence>
<name>A0ABQ3XFP5_9ACTN</name>